<dbReference type="Pfam" id="PF20167">
    <property type="entry name" value="Transposase_32"/>
    <property type="match status" value="1"/>
</dbReference>
<feature type="domain" description="Putative plant transposon protein" evidence="1">
    <location>
        <begin position="2"/>
        <end position="67"/>
    </location>
</feature>
<organism evidence="2 3">
    <name type="scientific">Theobroma cacao</name>
    <name type="common">Cacao</name>
    <name type="synonym">Cocoa</name>
    <dbReference type="NCBI Taxonomy" id="3641"/>
    <lineage>
        <taxon>Eukaryota</taxon>
        <taxon>Viridiplantae</taxon>
        <taxon>Streptophyta</taxon>
        <taxon>Embryophyta</taxon>
        <taxon>Tracheophyta</taxon>
        <taxon>Spermatophyta</taxon>
        <taxon>Magnoliopsida</taxon>
        <taxon>eudicotyledons</taxon>
        <taxon>Gunneridae</taxon>
        <taxon>Pentapetalae</taxon>
        <taxon>rosids</taxon>
        <taxon>malvids</taxon>
        <taxon>Malvales</taxon>
        <taxon>Malvaceae</taxon>
        <taxon>Byttnerioideae</taxon>
        <taxon>Theobroma</taxon>
    </lineage>
</organism>
<evidence type="ECO:0000313" key="2">
    <source>
        <dbReference type="EMBL" id="EOY03178.1"/>
    </source>
</evidence>
<dbReference type="InParanoid" id="A0A061EF11"/>
<keyword evidence="3" id="KW-1185">Reference proteome</keyword>
<proteinExistence type="predicted"/>
<dbReference type="InterPro" id="IPR046796">
    <property type="entry name" value="Transposase_32_dom"/>
</dbReference>
<gene>
    <name evidence="2" type="ORF">TCM_017750</name>
</gene>
<dbReference type="HOGENOM" id="CLU_2762972_0_0_1"/>
<protein>
    <recommendedName>
        <fullName evidence="1">Putative plant transposon protein domain-containing protein</fullName>
    </recommendedName>
</protein>
<evidence type="ECO:0000259" key="1">
    <source>
        <dbReference type="Pfam" id="PF20167"/>
    </source>
</evidence>
<dbReference type="Proteomes" id="UP000026915">
    <property type="component" value="Chromosome 4"/>
</dbReference>
<reference evidence="2 3" key="1">
    <citation type="journal article" date="2013" name="Genome Biol.">
        <title>The genome sequence of the most widely cultivated cacao type and its use to identify candidate genes regulating pod color.</title>
        <authorList>
            <person name="Motamayor J.C."/>
            <person name="Mockaitis K."/>
            <person name="Schmutz J."/>
            <person name="Haiminen N."/>
            <person name="Iii D.L."/>
            <person name="Cornejo O."/>
            <person name="Findley S.D."/>
            <person name="Zheng P."/>
            <person name="Utro F."/>
            <person name="Royaert S."/>
            <person name="Saski C."/>
            <person name="Jenkins J."/>
            <person name="Podicheti R."/>
            <person name="Zhao M."/>
            <person name="Scheffler B.E."/>
            <person name="Stack J.C."/>
            <person name="Feltus F.A."/>
            <person name="Mustiga G.M."/>
            <person name="Amores F."/>
            <person name="Phillips W."/>
            <person name="Marelli J.P."/>
            <person name="May G.D."/>
            <person name="Shapiro H."/>
            <person name="Ma J."/>
            <person name="Bustamante C.D."/>
            <person name="Schnell R.J."/>
            <person name="Main D."/>
            <person name="Gilbert D."/>
            <person name="Parida L."/>
            <person name="Kuhn D.N."/>
        </authorList>
    </citation>
    <scope>NUCLEOTIDE SEQUENCE [LARGE SCALE GENOMIC DNA]</scope>
    <source>
        <strain evidence="3">cv. Matina 1-6</strain>
    </source>
</reference>
<dbReference type="EMBL" id="CM001882">
    <property type="protein sequence ID" value="EOY03178.1"/>
    <property type="molecule type" value="Genomic_DNA"/>
</dbReference>
<dbReference type="AlphaFoldDB" id="A0A061EF11"/>
<accession>A0A061EF11</accession>
<name>A0A061EF11_THECC</name>
<sequence length="70" mass="8139">MAIVHEFYANFAEHDNGRIFIRGRQVPFDTLTINQFYNTPNIENDEYSQFVNGDINLDEVLGYLILLGIE</sequence>
<evidence type="ECO:0000313" key="3">
    <source>
        <dbReference type="Proteomes" id="UP000026915"/>
    </source>
</evidence>
<dbReference type="Gramene" id="EOY03178">
    <property type="protein sequence ID" value="EOY03178"/>
    <property type="gene ID" value="TCM_017750"/>
</dbReference>